<evidence type="ECO:0000313" key="2">
    <source>
        <dbReference type="Proteomes" id="UP000634668"/>
    </source>
</evidence>
<keyword evidence="2" id="KW-1185">Reference proteome</keyword>
<evidence type="ECO:0000313" key="1">
    <source>
        <dbReference type="EMBL" id="GGW36425.1"/>
    </source>
</evidence>
<name>A0A918IX78_9FLAO</name>
<protein>
    <submittedName>
        <fullName evidence="1">Uncharacterized protein</fullName>
    </submittedName>
</protein>
<organism evidence="1 2">
    <name type="scientific">Arenibacter certesii</name>
    <dbReference type="NCBI Taxonomy" id="228955"/>
    <lineage>
        <taxon>Bacteria</taxon>
        <taxon>Pseudomonadati</taxon>
        <taxon>Bacteroidota</taxon>
        <taxon>Flavobacteriia</taxon>
        <taxon>Flavobacteriales</taxon>
        <taxon>Flavobacteriaceae</taxon>
        <taxon>Arenibacter</taxon>
    </lineage>
</organism>
<proteinExistence type="predicted"/>
<sequence>MTSIDKGLTINSSCMIINKLNLWCILTILFTMVSCEKEEECTRIDYIGGGLLPEQQIEVPCDFPEPLPIG</sequence>
<accession>A0A918IX78</accession>
<comment type="caution">
    <text evidence="1">The sequence shown here is derived from an EMBL/GenBank/DDBJ whole genome shotgun (WGS) entry which is preliminary data.</text>
</comment>
<gene>
    <name evidence="1" type="ORF">GCM10007383_21730</name>
</gene>
<reference evidence="1" key="2">
    <citation type="submission" date="2020-09" db="EMBL/GenBank/DDBJ databases">
        <authorList>
            <person name="Sun Q."/>
            <person name="Kim S."/>
        </authorList>
    </citation>
    <scope>NUCLEOTIDE SEQUENCE</scope>
    <source>
        <strain evidence="1">KCTC 12113</strain>
    </source>
</reference>
<reference evidence="1" key="1">
    <citation type="journal article" date="2014" name="Int. J. Syst. Evol. Microbiol.">
        <title>Complete genome sequence of Corynebacterium casei LMG S-19264T (=DSM 44701T), isolated from a smear-ripened cheese.</title>
        <authorList>
            <consortium name="US DOE Joint Genome Institute (JGI-PGF)"/>
            <person name="Walter F."/>
            <person name="Albersmeier A."/>
            <person name="Kalinowski J."/>
            <person name="Ruckert C."/>
        </authorList>
    </citation>
    <scope>NUCLEOTIDE SEQUENCE</scope>
    <source>
        <strain evidence="1">KCTC 12113</strain>
    </source>
</reference>
<dbReference type="Proteomes" id="UP000634668">
    <property type="component" value="Unassembled WGS sequence"/>
</dbReference>
<dbReference type="EMBL" id="BMWP01000013">
    <property type="protein sequence ID" value="GGW36425.1"/>
    <property type="molecule type" value="Genomic_DNA"/>
</dbReference>
<dbReference type="AlphaFoldDB" id="A0A918IX78"/>
<dbReference type="PROSITE" id="PS51257">
    <property type="entry name" value="PROKAR_LIPOPROTEIN"/>
    <property type="match status" value="1"/>
</dbReference>